<dbReference type="InterPro" id="IPR001162">
    <property type="entry name" value="UvrC_RNase_H_dom"/>
</dbReference>
<organism evidence="2 3">
    <name type="scientific">Bartonella doshiae</name>
    <dbReference type="NCBI Taxonomy" id="33044"/>
    <lineage>
        <taxon>Bacteria</taxon>
        <taxon>Pseudomonadati</taxon>
        <taxon>Pseudomonadota</taxon>
        <taxon>Alphaproteobacteria</taxon>
        <taxon>Hyphomicrobiales</taxon>
        <taxon>Bartonellaceae</taxon>
        <taxon>Bartonella</taxon>
    </lineage>
</organism>
<reference evidence="2 3" key="1">
    <citation type="submission" date="2018-06" db="EMBL/GenBank/DDBJ databases">
        <authorList>
            <consortium name="Pathogen Informatics"/>
            <person name="Doyle S."/>
        </authorList>
    </citation>
    <scope>NUCLEOTIDE SEQUENCE [LARGE SCALE GENOMIC DNA]</scope>
    <source>
        <strain evidence="2 3">NCTC12862</strain>
    </source>
</reference>
<dbReference type="Pfam" id="PF22920">
    <property type="entry name" value="UvrC_RNaseH"/>
    <property type="match status" value="1"/>
</dbReference>
<protein>
    <submittedName>
        <fullName evidence="2">Excinuclease ABC subunit C</fullName>
    </submittedName>
</protein>
<dbReference type="EMBL" id="UFTF01000002">
    <property type="protein sequence ID" value="SUV50449.1"/>
    <property type="molecule type" value="Genomic_DNA"/>
</dbReference>
<gene>
    <name evidence="2" type="primary">uvrC_2</name>
    <name evidence="2" type="ORF">NCTC12862_01646</name>
</gene>
<dbReference type="Proteomes" id="UP000254950">
    <property type="component" value="Unassembled WGS sequence"/>
</dbReference>
<dbReference type="GO" id="GO:0009381">
    <property type="term" value="F:excinuclease ABC activity"/>
    <property type="evidence" value="ECO:0007669"/>
    <property type="project" value="InterPro"/>
</dbReference>
<proteinExistence type="predicted"/>
<evidence type="ECO:0000259" key="1">
    <source>
        <dbReference type="PROSITE" id="PS50165"/>
    </source>
</evidence>
<dbReference type="AlphaFoldDB" id="A0A380ZPQ4"/>
<name>A0A380ZPQ4_BARDO</name>
<accession>A0A380ZPQ4</accession>
<feature type="domain" description="UvrC family homology region profile" evidence="1">
    <location>
        <begin position="5"/>
        <end position="80"/>
    </location>
</feature>
<dbReference type="PROSITE" id="PS50165">
    <property type="entry name" value="UVRC"/>
    <property type="match status" value="1"/>
</dbReference>
<evidence type="ECO:0000313" key="2">
    <source>
        <dbReference type="EMBL" id="SUV50449.1"/>
    </source>
</evidence>
<sequence length="80" mass="9232">MHSGIFFSHGTKLGNRAYFPKADPSFSSTEILASFLTQFYDDKPLPKLILISEQIEEKTLLTEAFSLKANRKIFFLYPKR</sequence>
<evidence type="ECO:0000313" key="3">
    <source>
        <dbReference type="Proteomes" id="UP000254950"/>
    </source>
</evidence>